<proteinExistence type="predicted"/>
<keyword evidence="1 2" id="KW-0238">DNA-binding</keyword>
<accession>A0A1C3CZX1</accession>
<name>A0A1C3CZX1_9GAMM</name>
<dbReference type="SUPFAM" id="SSF46689">
    <property type="entry name" value="Homeodomain-like"/>
    <property type="match status" value="1"/>
</dbReference>
<dbReference type="InterPro" id="IPR001647">
    <property type="entry name" value="HTH_TetR"/>
</dbReference>
<dbReference type="InterPro" id="IPR009057">
    <property type="entry name" value="Homeodomain-like_sf"/>
</dbReference>
<feature type="domain" description="HTH tetR-type" evidence="3">
    <location>
        <begin position="7"/>
        <end position="67"/>
    </location>
</feature>
<dbReference type="PROSITE" id="PS50977">
    <property type="entry name" value="HTH_TETR_2"/>
    <property type="match status" value="1"/>
</dbReference>
<evidence type="ECO:0000256" key="2">
    <source>
        <dbReference type="PROSITE-ProRule" id="PRU00335"/>
    </source>
</evidence>
<reference evidence="4 5" key="1">
    <citation type="submission" date="2016-07" db="EMBL/GenBank/DDBJ databases">
        <title>Acinetobacter sp. ANC 4603.</title>
        <authorList>
            <person name="Radolfova-Krizova L."/>
            <person name="Nemec A."/>
        </authorList>
    </citation>
    <scope>NUCLEOTIDE SEQUENCE [LARGE SCALE GENOMIC DNA]</scope>
    <source>
        <strain evidence="4 5">ANC 4603</strain>
    </source>
</reference>
<evidence type="ECO:0000256" key="1">
    <source>
        <dbReference type="ARBA" id="ARBA00023125"/>
    </source>
</evidence>
<keyword evidence="5" id="KW-1185">Reference proteome</keyword>
<protein>
    <submittedName>
        <fullName evidence="4">TetR family transcriptional regulator</fullName>
    </submittedName>
</protein>
<dbReference type="Proteomes" id="UP000186553">
    <property type="component" value="Unassembled WGS sequence"/>
</dbReference>
<dbReference type="Gene3D" id="1.10.357.10">
    <property type="entry name" value="Tetracycline Repressor, domain 2"/>
    <property type="match status" value="1"/>
</dbReference>
<sequence length="194" mass="22136">MAYLSKSERKQQIIDSAKKVVLAEGLNTLTVRKLAQSSDLSVGQVHHHFNSVHDLKAEVFLELVHENLNLSHFSESSNGLEKLIYLLGSEANTSETPYIRVWNDAESNIQSSLIFKQAYARAIKIWQNSIIAVLKEGLAEKIFIFDLDKIQDISWRFISLSIGLECVSNLQLEGVNSDFFHKQILFMIRQELQM</sequence>
<dbReference type="RefSeq" id="WP_068885463.1">
    <property type="nucleotide sequence ID" value="NZ_CBCRUU010000003.1"/>
</dbReference>
<evidence type="ECO:0000259" key="3">
    <source>
        <dbReference type="PROSITE" id="PS50977"/>
    </source>
</evidence>
<dbReference type="STRING" id="1891224.BBP83_00440"/>
<evidence type="ECO:0000313" key="5">
    <source>
        <dbReference type="Proteomes" id="UP000186553"/>
    </source>
</evidence>
<dbReference type="NCBIfam" id="NF011572">
    <property type="entry name" value="PRK14996.1"/>
    <property type="match status" value="1"/>
</dbReference>
<comment type="caution">
    <text evidence="4">The sequence shown here is derived from an EMBL/GenBank/DDBJ whole genome shotgun (WGS) entry which is preliminary data.</text>
</comment>
<dbReference type="EMBL" id="MBDL01000001">
    <property type="protein sequence ID" value="ODA14321.1"/>
    <property type="molecule type" value="Genomic_DNA"/>
</dbReference>
<dbReference type="OrthoDB" id="9816296at2"/>
<evidence type="ECO:0000313" key="4">
    <source>
        <dbReference type="EMBL" id="ODA14321.1"/>
    </source>
</evidence>
<feature type="DNA-binding region" description="H-T-H motif" evidence="2">
    <location>
        <begin position="30"/>
        <end position="49"/>
    </location>
</feature>
<dbReference type="AlphaFoldDB" id="A0A1C3CZX1"/>
<gene>
    <name evidence="4" type="ORF">BBP83_00440</name>
</gene>
<dbReference type="GO" id="GO:0003677">
    <property type="term" value="F:DNA binding"/>
    <property type="evidence" value="ECO:0007669"/>
    <property type="project" value="UniProtKB-UniRule"/>
</dbReference>
<organism evidence="4 5">
    <name type="scientific">Acinetobacter celticus</name>
    <dbReference type="NCBI Taxonomy" id="1891224"/>
    <lineage>
        <taxon>Bacteria</taxon>
        <taxon>Pseudomonadati</taxon>
        <taxon>Pseudomonadota</taxon>
        <taxon>Gammaproteobacteria</taxon>
        <taxon>Moraxellales</taxon>
        <taxon>Moraxellaceae</taxon>
        <taxon>Acinetobacter</taxon>
    </lineage>
</organism>